<gene>
    <name evidence="1" type="ORF">EV702DRAFT_1229693</name>
</gene>
<reference evidence="1" key="1">
    <citation type="journal article" date="2020" name="New Phytol.">
        <title>Comparative genomics reveals dynamic genome evolution in host specialist ectomycorrhizal fungi.</title>
        <authorList>
            <person name="Lofgren L.A."/>
            <person name="Nguyen N.H."/>
            <person name="Vilgalys R."/>
            <person name="Ruytinx J."/>
            <person name="Liao H.L."/>
            <person name="Branco S."/>
            <person name="Kuo A."/>
            <person name="LaButti K."/>
            <person name="Lipzen A."/>
            <person name="Andreopoulos W."/>
            <person name="Pangilinan J."/>
            <person name="Riley R."/>
            <person name="Hundley H."/>
            <person name="Na H."/>
            <person name="Barry K."/>
            <person name="Grigoriev I.V."/>
            <person name="Stajich J.E."/>
            <person name="Kennedy P.G."/>
        </authorList>
    </citation>
    <scope>NUCLEOTIDE SEQUENCE</scope>
    <source>
        <strain evidence="1">DOB743</strain>
    </source>
</reference>
<dbReference type="InterPro" id="IPR036412">
    <property type="entry name" value="HAD-like_sf"/>
</dbReference>
<dbReference type="AlphaFoldDB" id="A0A9P6ZTP5"/>
<comment type="caution">
    <text evidence="1">The sequence shown here is derived from an EMBL/GenBank/DDBJ whole genome shotgun (WGS) entry which is preliminary data.</text>
</comment>
<keyword evidence="2" id="KW-1185">Reference proteome</keyword>
<evidence type="ECO:0000313" key="1">
    <source>
        <dbReference type="EMBL" id="KAG1776331.1"/>
    </source>
</evidence>
<accession>A0A9P6ZTP5</accession>
<dbReference type="Gene3D" id="1.10.150.750">
    <property type="match status" value="1"/>
</dbReference>
<dbReference type="Gene3D" id="3.40.50.1000">
    <property type="entry name" value="HAD superfamily/HAD-like"/>
    <property type="match status" value="1"/>
</dbReference>
<dbReference type="Proteomes" id="UP000714275">
    <property type="component" value="Unassembled WGS sequence"/>
</dbReference>
<protein>
    <submittedName>
        <fullName evidence="1">Uncharacterized protein</fullName>
    </submittedName>
</protein>
<sequence length="351" mass="38279">MADSGKSIDDEVVATGQLVTMLEVAAKVYNRNRMASLTPVSKRLLTYLAPDTSNFQHTTSQSCKRGGSWFSLSFSLTFMGPSLTGNPEYTDALAQGTPRVEVLEKYAAAELDLQMKDPSVAYSKILDLAWVRLSGQANLSLGRGGPTSVTEEGEGIGAFSSAVTQQDLVDLASLTPPTSDAESFGASIPTWQSFEDTVQALHRLKEHFAPVVLSNVDNRSFGGTHELLKSKAHEARKSRYPTETLDSPFSLILIAQQLNAYKPDLKVLEIALQQVSPAPRSLLPHPSPPWAVEACESPHNLDSVWISRHEKNIIGTNPGLKERGVWTWRFETLGDLADAVDQEVKEARGTT</sequence>
<proteinExistence type="predicted"/>
<dbReference type="InterPro" id="IPR023214">
    <property type="entry name" value="HAD_sf"/>
</dbReference>
<dbReference type="SUPFAM" id="SSF56784">
    <property type="entry name" value="HAD-like"/>
    <property type="match status" value="1"/>
</dbReference>
<name>A0A9P6ZTP5_9AGAM</name>
<dbReference type="OrthoDB" id="20198at2759"/>
<organism evidence="1 2">
    <name type="scientific">Suillus placidus</name>
    <dbReference type="NCBI Taxonomy" id="48579"/>
    <lineage>
        <taxon>Eukaryota</taxon>
        <taxon>Fungi</taxon>
        <taxon>Dikarya</taxon>
        <taxon>Basidiomycota</taxon>
        <taxon>Agaricomycotina</taxon>
        <taxon>Agaricomycetes</taxon>
        <taxon>Agaricomycetidae</taxon>
        <taxon>Boletales</taxon>
        <taxon>Suillineae</taxon>
        <taxon>Suillaceae</taxon>
        <taxon>Suillus</taxon>
    </lineage>
</organism>
<evidence type="ECO:0000313" key="2">
    <source>
        <dbReference type="Proteomes" id="UP000714275"/>
    </source>
</evidence>
<dbReference type="EMBL" id="JABBWD010000027">
    <property type="protein sequence ID" value="KAG1776331.1"/>
    <property type="molecule type" value="Genomic_DNA"/>
</dbReference>